<name>A0A8J6BAS7_9EUKA</name>
<gene>
    <name evidence="8" type="ORF">J8273_1886</name>
</gene>
<dbReference type="NCBIfam" id="NF012200">
    <property type="entry name" value="choice_anch_D"/>
    <property type="match status" value="1"/>
</dbReference>
<evidence type="ECO:0008006" key="10">
    <source>
        <dbReference type="Google" id="ProtNLM"/>
    </source>
</evidence>
<organism evidence="8 9">
    <name type="scientific">Carpediemonas membranifera</name>
    <dbReference type="NCBI Taxonomy" id="201153"/>
    <lineage>
        <taxon>Eukaryota</taxon>
        <taxon>Metamonada</taxon>
        <taxon>Carpediemonas-like organisms</taxon>
        <taxon>Carpediemonas</taxon>
    </lineage>
</organism>
<evidence type="ECO:0000256" key="2">
    <source>
        <dbReference type="ARBA" id="ARBA00004496"/>
    </source>
</evidence>
<dbReference type="InterPro" id="IPR052614">
    <property type="entry name" value="CFAP65"/>
</dbReference>
<keyword evidence="4" id="KW-0969">Cilium</keyword>
<dbReference type="InterPro" id="IPR054089">
    <property type="entry name" value="Cep192-like_D3"/>
</dbReference>
<evidence type="ECO:0000256" key="4">
    <source>
        <dbReference type="ARBA" id="ARBA00023069"/>
    </source>
</evidence>
<evidence type="ECO:0000259" key="6">
    <source>
        <dbReference type="Pfam" id="PF22067"/>
    </source>
</evidence>
<dbReference type="InterPro" id="IPR013783">
    <property type="entry name" value="Ig-like_fold"/>
</dbReference>
<dbReference type="Gene3D" id="2.60.40.10">
    <property type="entry name" value="Immunoglobulins"/>
    <property type="match status" value="11"/>
</dbReference>
<keyword evidence="9" id="KW-1185">Reference proteome</keyword>
<feature type="domain" description="HYDIN/VesB/CFA65-like Ig-like" evidence="7">
    <location>
        <begin position="1378"/>
        <end position="1461"/>
    </location>
</feature>
<evidence type="ECO:0000256" key="1">
    <source>
        <dbReference type="ARBA" id="ARBA00004138"/>
    </source>
</evidence>
<dbReference type="InterPro" id="IPR053879">
    <property type="entry name" value="HYDIN_VesB_CFA65-like_Ig"/>
</dbReference>
<dbReference type="PANTHER" id="PTHR46127:SF1">
    <property type="entry name" value="CILIA- AND FLAGELLA-ASSOCIATED PROTEIN 65"/>
    <property type="match status" value="1"/>
</dbReference>
<dbReference type="Proteomes" id="UP000717585">
    <property type="component" value="Unassembled WGS sequence"/>
</dbReference>
<dbReference type="GO" id="GO:0005929">
    <property type="term" value="C:cilium"/>
    <property type="evidence" value="ECO:0007669"/>
    <property type="project" value="UniProtKB-SubCell"/>
</dbReference>
<protein>
    <recommendedName>
        <fullName evidence="10">Abnormal spindle-like microcephaly-associated protein ASH domain-containing protein</fullName>
    </recommendedName>
</protein>
<proteinExistence type="predicted"/>
<dbReference type="GO" id="GO:0005737">
    <property type="term" value="C:cytoplasm"/>
    <property type="evidence" value="ECO:0007669"/>
    <property type="project" value="UniProtKB-SubCell"/>
</dbReference>
<comment type="subcellular location">
    <subcellularLocation>
        <location evidence="1">Cell projection</location>
        <location evidence="1">Cilium</location>
    </subcellularLocation>
    <subcellularLocation>
        <location evidence="2">Cytoplasm</location>
    </subcellularLocation>
</comment>
<dbReference type="Pfam" id="PF22067">
    <property type="entry name" value="Cep192_D3"/>
    <property type="match status" value="1"/>
</dbReference>
<evidence type="ECO:0000313" key="9">
    <source>
        <dbReference type="Proteomes" id="UP000717585"/>
    </source>
</evidence>
<reference evidence="8" key="1">
    <citation type="submission" date="2021-05" db="EMBL/GenBank/DDBJ databases">
        <title>A free-living protist that lacks canonical eukaryotic 1 DNA replication and segregation systems.</title>
        <authorList>
            <person name="Salas-Leiva D.E."/>
            <person name="Tromer E.C."/>
            <person name="Curtis B.A."/>
            <person name="Jerlstrom-Hultqvist J."/>
            <person name="Kolisko M."/>
            <person name="Yi Z."/>
            <person name="Salas-Leiva J.S."/>
            <person name="Gallot-Lavallee L."/>
            <person name="Kops G.J.P.L."/>
            <person name="Archibald J.M."/>
            <person name="Simpson A.G.B."/>
            <person name="Roger A.J."/>
        </authorList>
    </citation>
    <scope>NUCLEOTIDE SEQUENCE</scope>
    <source>
        <strain evidence="8">BICM</strain>
    </source>
</reference>
<dbReference type="PANTHER" id="PTHR46127">
    <property type="entry name" value="CILIA- AND FLAGELLA-ASSOCIATED PROTEIN 65"/>
    <property type="match status" value="1"/>
</dbReference>
<evidence type="ECO:0000256" key="5">
    <source>
        <dbReference type="ARBA" id="ARBA00023273"/>
    </source>
</evidence>
<comment type="caution">
    <text evidence="8">The sequence shown here is derived from an EMBL/GenBank/DDBJ whole genome shotgun (WGS) entry which is preliminary data.</text>
</comment>
<evidence type="ECO:0000256" key="3">
    <source>
        <dbReference type="ARBA" id="ARBA00022490"/>
    </source>
</evidence>
<accession>A0A8J6BAS7</accession>
<dbReference type="EMBL" id="JAHDYR010000005">
    <property type="protein sequence ID" value="KAG9396839.1"/>
    <property type="molecule type" value="Genomic_DNA"/>
</dbReference>
<keyword evidence="5" id="KW-0966">Cell projection</keyword>
<evidence type="ECO:0000313" key="8">
    <source>
        <dbReference type="EMBL" id="KAG9396839.1"/>
    </source>
</evidence>
<dbReference type="Pfam" id="PF22544">
    <property type="entry name" value="HYDIN_VesB_CFA65-like_Ig"/>
    <property type="match status" value="1"/>
</dbReference>
<feature type="domain" description="Cep192-like" evidence="6">
    <location>
        <begin position="1489"/>
        <end position="1559"/>
    </location>
</feature>
<sequence length="3221" mass="345349">MMQANAVVDYFRCLSHPISADASSVHLKALHSLFHSPEPVVRHLALLLMTESAEALHALKTCILLLPGEAAPLLNSISQAIYTNHDTTALLATHLLASLAEFVDPAKLSSLFADLRQTLSFYSTHGLFSATSPASPASSNGTSAHIARLQWVTGEGEADDRPMWAMSRATVVCRLLQSFTMVLPHIRAKPHVEAIDTILCAALDGEEMAKATALTGLALFWPATVSLEERRARLGRVYQKVLPLTAAELDKPTSSLLSDALSLFWSIWSPRMSTKLFNALPSPELVPEFIKDQIMASSDLVGESDLISRLHGSTAESSKPTMSAVLPASHSVVISGVSPQGLTLGSTHPFRTSFRLSCRSGPSRVIFVHSDRPDTVRVKPSVLVLGPDPTIVTVTCHTTQLAATSRATLTVLAWTGVPLAAVPVTVHPPIISLPFASGTEPLDLGVVAPGTVRRLPVPIVAGGVTPTLVSFLPVALTAGKIPFRIFPATLFAEPGQTALGTVTFEPPVFADKGLVSGSLSIGSSHRPLCLKATVGMPFTVSKEARFGFIQKPVSQIHYSRMILVANHTSTPLTCKFIVTNRLLAVNPVTVAPHSTTTHVINLKPIRGGPVDTVVYATAPGCPYQRIRVSALVGPGIYCRIRQDLSLRPVVLNSPEPTETDIPISCFKSFATQFSVSCTGPFTVSAVTEDMDTASKITGAGPMYTIQGRSQGTLRLRFNPDSVGVSEGAVQVTSESVVTTILKVRCIAIPAAPSAEFIARVQSWYRADRDVRERAIQLAPFKLTDAGDPAFLCQRDTLYVQHKASTKTTAVFKNNKNSNISYFAFVPHPFTFDRGQVTQSGFIAARGTLSLPVMLGEVDELEQSYVGFVTIVPLDCREPTTATSITLVGSRQPEVDVLTTVTHPMEGSVFFDPDAIDTASADIVLANMTARMVYVHAGLQQPIADDGKFIVTRQDGPASTSVAKRRAGTALRIDPFSEASFTAHIMNIEPGTHVRPLSVRASYRPIQQLQSTSDYSWAVPVKPLTAAFGPLPVRLSDKAVDFGVVLSGMKTRLPLTLWNDSAQDIDITAEITGTTAHMFKIAGNKPAFIPALGQTTIQVQVRPGGNVPFSATLTIRAFSEVHLVPLTGFSTELQISAAIPLKSLAISAVLKEAKVLSLPDRVKYQKISSGSIDSVMIPTDGTAPLVLDGGLREGSSQGVAVASLVLTNDSLHPLTVIQLTASPGSAVVPVSTHTHASGAGVGDLPIVRVGAEAAGVKLPVGRTTEWQERMKVRGLIMPLTLPAGTVLVCQLAFHLGQAGSRQLWVDAIFTEGAINKRLIVQTDPLYKEGEEVDYEIAAQLRPEDAGLDSPPKPMAEHIAQATPSPRYLRLPVTLRVSPPLQISDTAVSFGKRPVGVTHVETVRLTNPGLFPLMWKVRAADKAHAKDKVFSFYPSSGTVASGHSAEIEATFTPDSQGRPIERAFSVVTSLGAYPMTVSGECVRASLVSSATEVDLTNVVVGQTRSFTIPLSNSGQLPARVEMAVVNLDHRVIDITPLQLSVAPGAHASVTVRFTPHSEGTFCGRLEFRYDPSNSQGRGRTMDALSLAVFGRGGYPALQFDDVLDCGLLLYRRPTTVRFEVHNSGTADADVSFFSRAGNVDIPSRVSIPAESCTMVPVTVTPRSFDPLAIPVTVTCPDDKRLKGGRKVELKAVTGVPVVSATPDVLSSGLVFGTSLVGVQSSKSFSLLNQGSIALPFSFIIPEGVKDGIFTVVPMNGTLEINSPVSITVSFVPESINDALDIPLMLKTEYKTFKLPVSAKAGDISLSLGAERSMDFGVCRAGESVCRTVVLMNSGDIDADIAVRVVDPANPADSVANQTDMMTREILRKQSLYLTAMNLVVHGGRRGRLTLTFSPPHHAQPMKTTCRLHLVSAKESFTIPVTAACDVPAVKLAKLSGQARKPEGEAPLDGTRTPVLLRLLKHNFHLVPVGSSDIVEYSLANNSPFTVRFFVHSSANKAFTVSGTGGVIQPYSTGAVVIKFSPTTDSICKGRVTILFGESEREGRQYHVDVIGVGGQGFIAASFVHESDIHFKGLDFNVVPVSVPVQRRFRVTNQGTSEATLTINSNSSEFSFCVVPPDRENEISVPDGYFGQQDSFDIQPAESFLMAVRMEVLEPRPYVAALTIASQWNRLFVPIRGKGGKVDILHEGDLDLGPVAIGQVQTRRIVLRNRGTVPCDLLLHWAVPGIASAPQHRAHIWLPAVPRGSAARVYWALIRDRFTDGSLLSSDFIEKSAKRSAHDLWSIVRHAVLSSFQPAQGPATETEIGSMSAISRATRPESAHRISNIKGILHAARPGFMDAIRRTDIALPVVPDDRPFLQVSPVVVPLPPGVRQAVTVRIRCATASPITGVLQCSSSVPDAPHLIPLSATPKVSRVMATDTSPLDWGRIPIGDSVVMSRSFRNLGEMEINWRIRNTNIGLTVSPARGVLKPKEEVGVSFVFMPLQEQLQKNPVFFEHDAGPPLSLSVIAGGGTARLVVPERFDFGRAMIGQSTQLSIPLKNEGTARLRVLLVELDESVSFRTGSGWPADPFAIPPGGSYDLPLSFTPQGEKVAPGKLTITTALMAHSVQLRGGGREASISFEPKTLSFNSCIVGNEYQRQMVIHNTGDVTYHINFGLVSVNGKTLADFGLSVTPAELTLNAYEKHAVTVDFCPFADVNEYISMLVQTNISEHTIGISLESGRATVYAKPNVVDIGLIQLNSAVTRQINLFNDGSAAINFRLITARLPKFLSLSPVSGTISSDDSVSVRLHIKPFSTPTSFSHEIVIDNDLKGAAATVVVKGRAEESRLDITLLHPLGFGNVCLGHSMARSFVLSNRGGYPLDFEAHPPFSIVANPSVGSVPAFSQTEVAVTWAPTTVGPFQFKMAVKANDETHHIELFGKVHKPRVRIVPKGGLLDFGTCAATIRYEGDWIDNIISKKFTISNPDPIFPITLKVSSASSKVFKIGADEVTVAPGDSVSVPVDFYPAKTRGAASSILSLDGIQLSRRMELSGKLGVPGLRLTMGQVEVKNGKEIALGELGVAWPALCRLSLRNYGSVPLDLTFTTTALTLAIGVDGTMVKERRLSLRPKADAEIILAVTPLRTGPGTAAIALDSDLLTPLSFTLAWTGAQIKLPPKAIPLIAEVAGLDLDDSAIDEEYPPAEVLFGRLVKPFEFVRDVSMQAVTDLPMVALVGDSAASTEYIPPPEP</sequence>
<keyword evidence="3" id="KW-0963">Cytoplasm</keyword>
<evidence type="ECO:0000259" key="7">
    <source>
        <dbReference type="Pfam" id="PF22544"/>
    </source>
</evidence>
<dbReference type="OrthoDB" id="5538672at2759"/>